<evidence type="ECO:0000256" key="1">
    <source>
        <dbReference type="ARBA" id="ARBA00006620"/>
    </source>
</evidence>
<keyword evidence="7" id="KW-0346">Stress response</keyword>
<dbReference type="EMBL" id="CADCVX010000262">
    <property type="protein sequence ID" value="CAA9505326.1"/>
    <property type="molecule type" value="Genomic_DNA"/>
</dbReference>
<dbReference type="InterPro" id="IPR038570">
    <property type="entry name" value="HicA_sf"/>
</dbReference>
<organism evidence="8">
    <name type="scientific">uncultured Sphingomonadaceae bacterium</name>
    <dbReference type="NCBI Taxonomy" id="169976"/>
    <lineage>
        <taxon>Bacteria</taxon>
        <taxon>Pseudomonadati</taxon>
        <taxon>Pseudomonadota</taxon>
        <taxon>Alphaproteobacteria</taxon>
        <taxon>Sphingomonadales</taxon>
        <taxon>Sphingomonadaceae</taxon>
        <taxon>environmental samples</taxon>
    </lineage>
</organism>
<evidence type="ECO:0000256" key="2">
    <source>
        <dbReference type="ARBA" id="ARBA00022649"/>
    </source>
</evidence>
<keyword evidence="3" id="KW-0540">Nuclease</keyword>
<evidence type="ECO:0000256" key="7">
    <source>
        <dbReference type="ARBA" id="ARBA00023016"/>
    </source>
</evidence>
<gene>
    <name evidence="8" type="ORF">AVDCRST_MAG91-1294</name>
</gene>
<keyword evidence="6" id="KW-0694">RNA-binding</keyword>
<dbReference type="AlphaFoldDB" id="A0A6J4SU14"/>
<dbReference type="GO" id="GO:0004519">
    <property type="term" value="F:endonuclease activity"/>
    <property type="evidence" value="ECO:0007669"/>
    <property type="project" value="UniProtKB-KW"/>
</dbReference>
<keyword evidence="4" id="KW-0255">Endonuclease</keyword>
<dbReference type="Pfam" id="PF07927">
    <property type="entry name" value="HicA_toxin"/>
    <property type="match status" value="1"/>
</dbReference>
<evidence type="ECO:0000256" key="5">
    <source>
        <dbReference type="ARBA" id="ARBA00022801"/>
    </source>
</evidence>
<dbReference type="SUPFAM" id="SSF54786">
    <property type="entry name" value="YcfA/nrd intein domain"/>
    <property type="match status" value="1"/>
</dbReference>
<evidence type="ECO:0000256" key="4">
    <source>
        <dbReference type="ARBA" id="ARBA00022759"/>
    </source>
</evidence>
<protein>
    <recommendedName>
        <fullName evidence="9">Type II toxin-antitoxin system HicA family toxin</fullName>
    </recommendedName>
</protein>
<reference evidence="8" key="1">
    <citation type="submission" date="2020-02" db="EMBL/GenBank/DDBJ databases">
        <authorList>
            <person name="Meier V. D."/>
        </authorList>
    </citation>
    <scope>NUCLEOTIDE SEQUENCE</scope>
    <source>
        <strain evidence="8">AVDCRST_MAG91</strain>
    </source>
</reference>
<name>A0A6J4SU14_9SPHN</name>
<dbReference type="InterPro" id="IPR012933">
    <property type="entry name" value="HicA_mRNA_interferase"/>
</dbReference>
<dbReference type="GO" id="GO:0016787">
    <property type="term" value="F:hydrolase activity"/>
    <property type="evidence" value="ECO:0007669"/>
    <property type="project" value="UniProtKB-KW"/>
</dbReference>
<evidence type="ECO:0008006" key="9">
    <source>
        <dbReference type="Google" id="ProtNLM"/>
    </source>
</evidence>
<sequence length="69" mass="7448">MKPVSGARFARIVERHGWNLLRISGSHHIHGKPGETARLSIPIHGAKPLKAGLQRHLMKIAGLADADLG</sequence>
<evidence type="ECO:0000256" key="6">
    <source>
        <dbReference type="ARBA" id="ARBA00022884"/>
    </source>
</evidence>
<evidence type="ECO:0000313" key="8">
    <source>
        <dbReference type="EMBL" id="CAA9505326.1"/>
    </source>
</evidence>
<dbReference type="GO" id="GO:0003729">
    <property type="term" value="F:mRNA binding"/>
    <property type="evidence" value="ECO:0007669"/>
    <property type="project" value="InterPro"/>
</dbReference>
<dbReference type="Gene3D" id="3.30.920.30">
    <property type="entry name" value="Hypothetical protein"/>
    <property type="match status" value="1"/>
</dbReference>
<keyword evidence="2" id="KW-1277">Toxin-antitoxin system</keyword>
<comment type="similarity">
    <text evidence="1">Belongs to the HicA mRNA interferase family.</text>
</comment>
<keyword evidence="5" id="KW-0378">Hydrolase</keyword>
<proteinExistence type="inferred from homology"/>
<evidence type="ECO:0000256" key="3">
    <source>
        <dbReference type="ARBA" id="ARBA00022722"/>
    </source>
</evidence>
<accession>A0A6J4SU14</accession>